<dbReference type="PANTHER" id="PTHR34215:SF1">
    <property type="entry name" value="YLXR DOMAIN-CONTAINING PROTEIN"/>
    <property type="match status" value="1"/>
</dbReference>
<evidence type="ECO:0000259" key="2">
    <source>
        <dbReference type="Pfam" id="PF04296"/>
    </source>
</evidence>
<reference evidence="3 4" key="1">
    <citation type="submission" date="2019-07" db="EMBL/GenBank/DDBJ databases">
        <title>Georgenia wutianyii sp. nov. and Georgenia *** sp. nov. isolated from plateau pika (Ochotona curzoniae) in the Qinghai-Tibet plateau of China.</title>
        <authorList>
            <person name="Tian Z."/>
        </authorList>
    </citation>
    <scope>NUCLEOTIDE SEQUENCE [LARGE SCALE GENOMIC DNA]</scope>
    <source>
        <strain evidence="3 4">Z446</strain>
    </source>
</reference>
<feature type="compositionally biased region" description="Polar residues" evidence="1">
    <location>
        <begin position="21"/>
        <end position="31"/>
    </location>
</feature>
<dbReference type="Pfam" id="PF04296">
    <property type="entry name" value="YlxR"/>
    <property type="match status" value="1"/>
</dbReference>
<dbReference type="InterPro" id="IPR037465">
    <property type="entry name" value="YlxR"/>
</dbReference>
<evidence type="ECO:0000313" key="4">
    <source>
        <dbReference type="Proteomes" id="UP000318693"/>
    </source>
</evidence>
<dbReference type="EMBL" id="VJXR01000028">
    <property type="protein sequence ID" value="TRW45138.1"/>
    <property type="molecule type" value="Genomic_DNA"/>
</dbReference>
<proteinExistence type="predicted"/>
<dbReference type="RefSeq" id="WP_143418511.1">
    <property type="nucleotide sequence ID" value="NZ_VJXR01000028.1"/>
</dbReference>
<accession>A0A552WQP9</accession>
<dbReference type="Proteomes" id="UP000318693">
    <property type="component" value="Unassembled WGS sequence"/>
</dbReference>
<feature type="domain" description="YlxR" evidence="2">
    <location>
        <begin position="37"/>
        <end position="101"/>
    </location>
</feature>
<feature type="region of interest" description="Disordered" evidence="1">
    <location>
        <begin position="1"/>
        <end position="37"/>
    </location>
</feature>
<evidence type="ECO:0000256" key="1">
    <source>
        <dbReference type="SAM" id="MobiDB-lite"/>
    </source>
</evidence>
<gene>
    <name evidence="3" type="ORF">FJ693_10590</name>
</gene>
<organism evidence="3 4">
    <name type="scientific">Georgenia yuyongxinii</name>
    <dbReference type="NCBI Taxonomy" id="2589797"/>
    <lineage>
        <taxon>Bacteria</taxon>
        <taxon>Bacillati</taxon>
        <taxon>Actinomycetota</taxon>
        <taxon>Actinomycetes</taxon>
        <taxon>Micrococcales</taxon>
        <taxon>Bogoriellaceae</taxon>
        <taxon>Georgenia</taxon>
    </lineage>
</organism>
<dbReference type="InterPro" id="IPR007393">
    <property type="entry name" value="YlxR_dom"/>
</dbReference>
<dbReference type="InterPro" id="IPR035931">
    <property type="entry name" value="YlxR-like_sf"/>
</dbReference>
<keyword evidence="4" id="KW-1185">Reference proteome</keyword>
<sequence>MSGPPARRGRVSPGHAPGNPHMSTSSETPTPFTGPVRTCVGCRERAPRSALVRLVLDTATHVATVDVGRSAPGRGAWLHPSRECLDLALRRRAIPRALRAAGPVDTGPAGEWFDQNARAAQDAPTGNESSKKKAGWKPMGTR</sequence>
<comment type="caution">
    <text evidence="3">The sequence shown here is derived from an EMBL/GenBank/DDBJ whole genome shotgun (WGS) entry which is preliminary data.</text>
</comment>
<dbReference type="PANTHER" id="PTHR34215">
    <property type="entry name" value="BLL0784 PROTEIN"/>
    <property type="match status" value="1"/>
</dbReference>
<protein>
    <submittedName>
        <fullName evidence="3">YlxR family protein</fullName>
    </submittedName>
</protein>
<dbReference type="SUPFAM" id="SSF64376">
    <property type="entry name" value="YlxR-like"/>
    <property type="match status" value="1"/>
</dbReference>
<dbReference type="AlphaFoldDB" id="A0A552WQP9"/>
<dbReference type="Gene3D" id="3.30.1230.10">
    <property type="entry name" value="YlxR-like"/>
    <property type="match status" value="1"/>
</dbReference>
<evidence type="ECO:0000313" key="3">
    <source>
        <dbReference type="EMBL" id="TRW45138.1"/>
    </source>
</evidence>
<feature type="region of interest" description="Disordered" evidence="1">
    <location>
        <begin position="101"/>
        <end position="142"/>
    </location>
</feature>
<name>A0A552WQP9_9MICO</name>